<dbReference type="Proteomes" id="UP000075320">
    <property type="component" value="Unassembled WGS sequence"/>
</dbReference>
<evidence type="ECO:0008006" key="4">
    <source>
        <dbReference type="Google" id="ProtNLM"/>
    </source>
</evidence>
<feature type="chain" id="PRO_5007573379" description="Organic solvent tolerance protein" evidence="1">
    <location>
        <begin position="25"/>
        <end position="194"/>
    </location>
</feature>
<dbReference type="RefSeq" id="WP_061833724.1">
    <property type="nucleotide sequence ID" value="NZ_LUKE01000001.1"/>
</dbReference>
<evidence type="ECO:0000313" key="3">
    <source>
        <dbReference type="Proteomes" id="UP000075320"/>
    </source>
</evidence>
<dbReference type="OrthoDB" id="5292438at2"/>
<dbReference type="AlphaFoldDB" id="A0A150WP34"/>
<evidence type="ECO:0000313" key="2">
    <source>
        <dbReference type="EMBL" id="KYG66158.1"/>
    </source>
</evidence>
<name>A0A150WP34_BDEBC</name>
<accession>A0A150WP34</accession>
<keyword evidence="3" id="KW-1185">Reference proteome</keyword>
<dbReference type="EMBL" id="LUKE01000001">
    <property type="protein sequence ID" value="KYG66158.1"/>
    <property type="molecule type" value="Genomic_DNA"/>
</dbReference>
<gene>
    <name evidence="2" type="ORF">AZI86_03595</name>
</gene>
<protein>
    <recommendedName>
        <fullName evidence="4">Organic solvent tolerance protein</fullName>
    </recommendedName>
</protein>
<proteinExistence type="predicted"/>
<organism evidence="2 3">
    <name type="scientific">Bdellovibrio bacteriovorus</name>
    <dbReference type="NCBI Taxonomy" id="959"/>
    <lineage>
        <taxon>Bacteria</taxon>
        <taxon>Pseudomonadati</taxon>
        <taxon>Bdellovibrionota</taxon>
        <taxon>Bdellovibrionia</taxon>
        <taxon>Bdellovibrionales</taxon>
        <taxon>Pseudobdellovibrionaceae</taxon>
        <taxon>Bdellovibrio</taxon>
    </lineage>
</organism>
<comment type="caution">
    <text evidence="2">The sequence shown here is derived from an EMBL/GenBank/DDBJ whole genome shotgun (WGS) entry which is preliminary data.</text>
</comment>
<keyword evidence="1" id="KW-0732">Signal</keyword>
<evidence type="ECO:0000256" key="1">
    <source>
        <dbReference type="SAM" id="SignalP"/>
    </source>
</evidence>
<feature type="signal peptide" evidence="1">
    <location>
        <begin position="1"/>
        <end position="24"/>
    </location>
</feature>
<sequence length="194" mass="21722">MRLIFFFALSVLVSLCSFLSEARADVVRGYLLNSEMRYERASNQDMVNRSPMNYAISYQRSRFSVLLEHVYFTETSGNPTSAFERQHAEYLAWFRLHALAWTFGDNTHTVQLYGGLAAGAYQETVTTVFMGTSRVDTGRWTFMTGLSGGVEYSVKLTPAFLIVAAAEGRGFTGSDLDPNPMWSAVFRLGVGLIF</sequence>
<reference evidence="2 3" key="1">
    <citation type="submission" date="2016-03" db="EMBL/GenBank/DDBJ databases">
        <authorList>
            <person name="Ploux O."/>
        </authorList>
    </citation>
    <scope>NUCLEOTIDE SEQUENCE [LARGE SCALE GENOMIC DNA]</scope>
    <source>
        <strain evidence="2 3">R0</strain>
    </source>
</reference>